<organism evidence="1 2">
    <name type="scientific">Pseudidiomarina sediminum</name>
    <dbReference type="NCBI Taxonomy" id="431675"/>
    <lineage>
        <taxon>Bacteria</taxon>
        <taxon>Pseudomonadati</taxon>
        <taxon>Pseudomonadota</taxon>
        <taxon>Gammaproteobacteria</taxon>
        <taxon>Alteromonadales</taxon>
        <taxon>Idiomarinaceae</taxon>
        <taxon>Pseudidiomarina</taxon>
    </lineage>
</organism>
<proteinExistence type="predicted"/>
<accession>A0A432ZA77</accession>
<keyword evidence="2" id="KW-1185">Reference proteome</keyword>
<evidence type="ECO:0000313" key="1">
    <source>
        <dbReference type="EMBL" id="RUO74856.1"/>
    </source>
</evidence>
<dbReference type="InterPro" id="IPR007338">
    <property type="entry name" value="DUF416"/>
</dbReference>
<sequence>MVALNTFQRFRELPFAYQVFAALYLCERMYPNYELFHQVTGFGDPKPLRGALNACWDWSWQGKKVKVNFARWQEKVDEVTPSEHGHDMLGVYPAMDACTAISIMLQGLMDANGADLVSVAKVSQAGVAKFLELTEGAELDAEAQRQLVSEHELAVYEVEVQQALLDFLEAMQAQPPSQLMVRQLQEMVVTEGITNIGMERDSENES</sequence>
<gene>
    <name evidence="1" type="ORF">CWI80_05860</name>
</gene>
<dbReference type="Gene3D" id="1.20.1590.10">
    <property type="entry name" value="YP_001051499.1 domain like"/>
    <property type="match status" value="1"/>
</dbReference>
<name>A0A432ZA77_9GAMM</name>
<dbReference type="AlphaFoldDB" id="A0A432ZA77"/>
<dbReference type="Pfam" id="PF04222">
    <property type="entry name" value="DUF416"/>
    <property type="match status" value="1"/>
</dbReference>
<dbReference type="EMBL" id="PIQE01000001">
    <property type="protein sequence ID" value="RUO74856.1"/>
    <property type="molecule type" value="Genomic_DNA"/>
</dbReference>
<evidence type="ECO:0000313" key="2">
    <source>
        <dbReference type="Proteomes" id="UP000287022"/>
    </source>
</evidence>
<dbReference type="STRING" id="1122124.GCA_000423165_00241"/>
<comment type="caution">
    <text evidence="1">The sequence shown here is derived from an EMBL/GenBank/DDBJ whole genome shotgun (WGS) entry which is preliminary data.</text>
</comment>
<dbReference type="InterPro" id="IPR023381">
    <property type="entry name" value="YP001051499.1-like_dom_sf"/>
</dbReference>
<protein>
    <submittedName>
        <fullName evidence="1">DUF416 domain-containing protein</fullName>
    </submittedName>
</protein>
<dbReference type="Proteomes" id="UP000287022">
    <property type="component" value="Unassembled WGS sequence"/>
</dbReference>
<reference evidence="2" key="1">
    <citation type="journal article" date="2018" name="Front. Microbiol.">
        <title>Genome-Based Analysis Reveals the Taxonomy and Diversity of the Family Idiomarinaceae.</title>
        <authorList>
            <person name="Liu Y."/>
            <person name="Lai Q."/>
            <person name="Shao Z."/>
        </authorList>
    </citation>
    <scope>NUCLEOTIDE SEQUENCE [LARGE SCALE GENOMIC DNA]</scope>
    <source>
        <strain evidence="2">c121</strain>
    </source>
</reference>